<dbReference type="Proteomes" id="UP001243330">
    <property type="component" value="Unassembled WGS sequence"/>
</dbReference>
<proteinExistence type="predicted"/>
<keyword evidence="2" id="KW-1185">Reference proteome</keyword>
<dbReference type="AlphaFoldDB" id="A0AAD9AJL1"/>
<comment type="caution">
    <text evidence="1">The sequence shown here is derived from an EMBL/GenBank/DDBJ whole genome shotgun (WGS) entry which is preliminary data.</text>
</comment>
<accession>A0AAD9AJL1</accession>
<sequence>MFMPCVAVGAWYRSTGADRLSLDPTVTTEVDSALLSFQPVCLFPVRPAASAVWASRRHMSGNRGMFPGDIGQGNPSPGFSPAPLADSIGEPYAAECSVLPVLHSQAGGPAARCTCRVANSTDSLRRDSGTSNARSGLGRPSDCVSCWAAAASLGSSVILPGSRVSESLLCFASPCF</sequence>
<protein>
    <submittedName>
        <fullName evidence="1">Uncharacterized protein</fullName>
    </submittedName>
</protein>
<evidence type="ECO:0000313" key="2">
    <source>
        <dbReference type="Proteomes" id="UP001243330"/>
    </source>
</evidence>
<gene>
    <name evidence="1" type="ORF">CCHR01_08100</name>
</gene>
<organism evidence="1 2">
    <name type="scientific">Colletotrichum chrysophilum</name>
    <dbReference type="NCBI Taxonomy" id="1836956"/>
    <lineage>
        <taxon>Eukaryota</taxon>
        <taxon>Fungi</taxon>
        <taxon>Dikarya</taxon>
        <taxon>Ascomycota</taxon>
        <taxon>Pezizomycotina</taxon>
        <taxon>Sordariomycetes</taxon>
        <taxon>Hypocreomycetidae</taxon>
        <taxon>Glomerellales</taxon>
        <taxon>Glomerellaceae</taxon>
        <taxon>Colletotrichum</taxon>
        <taxon>Colletotrichum gloeosporioides species complex</taxon>
    </lineage>
</organism>
<name>A0AAD9AJL1_9PEZI</name>
<reference evidence="1" key="1">
    <citation type="submission" date="2023-01" db="EMBL/GenBank/DDBJ databases">
        <title>Colletotrichum chrysophilum M932 genome sequence.</title>
        <authorList>
            <person name="Baroncelli R."/>
        </authorList>
    </citation>
    <scope>NUCLEOTIDE SEQUENCE</scope>
    <source>
        <strain evidence="1">M932</strain>
    </source>
</reference>
<dbReference type="EMBL" id="JAQOWY010000148">
    <property type="protein sequence ID" value="KAK1849266.1"/>
    <property type="molecule type" value="Genomic_DNA"/>
</dbReference>
<evidence type="ECO:0000313" key="1">
    <source>
        <dbReference type="EMBL" id="KAK1849266.1"/>
    </source>
</evidence>